<reference evidence="2 3" key="1">
    <citation type="journal article" date="2018" name="Genome Biol. Evol.">
        <title>Multiple Roots of Fruiting Body Formation in Amoebozoa.</title>
        <authorList>
            <person name="Hillmann F."/>
            <person name="Forbes G."/>
            <person name="Novohradska S."/>
            <person name="Ferling I."/>
            <person name="Riege K."/>
            <person name="Groth M."/>
            <person name="Westermann M."/>
            <person name="Marz M."/>
            <person name="Spaller T."/>
            <person name="Winckler T."/>
            <person name="Schaap P."/>
            <person name="Glockner G."/>
        </authorList>
    </citation>
    <scope>NUCLEOTIDE SEQUENCE [LARGE SCALE GENOMIC DNA]</scope>
    <source>
        <strain evidence="2 3">Jena</strain>
    </source>
</reference>
<dbReference type="InParanoid" id="A0A2P6NBP2"/>
<evidence type="ECO:0000313" key="3">
    <source>
        <dbReference type="Proteomes" id="UP000241769"/>
    </source>
</evidence>
<evidence type="ECO:0000256" key="1">
    <source>
        <dbReference type="SAM" id="MobiDB-lite"/>
    </source>
</evidence>
<dbReference type="EMBL" id="MDYQ01000127">
    <property type="protein sequence ID" value="PRP81376.1"/>
    <property type="molecule type" value="Genomic_DNA"/>
</dbReference>
<dbReference type="Proteomes" id="UP000241769">
    <property type="component" value="Unassembled WGS sequence"/>
</dbReference>
<gene>
    <name evidence="2" type="ORF">PROFUN_11063</name>
</gene>
<name>A0A2P6NBP2_9EUKA</name>
<dbReference type="OrthoDB" id="2163089at2759"/>
<proteinExistence type="predicted"/>
<feature type="region of interest" description="Disordered" evidence="1">
    <location>
        <begin position="122"/>
        <end position="147"/>
    </location>
</feature>
<accession>A0A2P6NBP2</accession>
<dbReference type="AlphaFoldDB" id="A0A2P6NBP2"/>
<evidence type="ECO:0000313" key="2">
    <source>
        <dbReference type="EMBL" id="PRP81376.1"/>
    </source>
</evidence>
<protein>
    <submittedName>
        <fullName evidence="2">Uncharacterized protein</fullName>
    </submittedName>
</protein>
<comment type="caution">
    <text evidence="2">The sequence shown here is derived from an EMBL/GenBank/DDBJ whole genome shotgun (WGS) entry which is preliminary data.</text>
</comment>
<keyword evidence="3" id="KW-1185">Reference proteome</keyword>
<organism evidence="2 3">
    <name type="scientific">Planoprotostelium fungivorum</name>
    <dbReference type="NCBI Taxonomy" id="1890364"/>
    <lineage>
        <taxon>Eukaryota</taxon>
        <taxon>Amoebozoa</taxon>
        <taxon>Evosea</taxon>
        <taxon>Variosea</taxon>
        <taxon>Cavosteliida</taxon>
        <taxon>Cavosteliaceae</taxon>
        <taxon>Planoprotostelium</taxon>
    </lineage>
</organism>
<sequence>MLGYIQFWGSRVSSSKKPVDVILLGKIYELAIKRGRFELVKFLYPLVDPLINACLMAVVDPHEGPSNFAGKSVSDGLILLLLDPHEDRIREASLSQDHQACITDTFKMDGGVQLLLSDRRVDPSADDNDAFRDAPAPKNGPQDSAPQ</sequence>